<gene>
    <name evidence="2" type="ORF">EB796_003625</name>
</gene>
<evidence type="ECO:0000313" key="2">
    <source>
        <dbReference type="EMBL" id="KAF6038067.1"/>
    </source>
</evidence>
<dbReference type="SMART" id="SM00150">
    <property type="entry name" value="SPEC"/>
    <property type="match status" value="2"/>
</dbReference>
<feature type="region of interest" description="Disordered" evidence="1">
    <location>
        <begin position="342"/>
        <end position="368"/>
    </location>
</feature>
<dbReference type="Gene3D" id="1.20.58.60">
    <property type="match status" value="2"/>
</dbReference>
<dbReference type="Pfam" id="PF00435">
    <property type="entry name" value="Spectrin"/>
    <property type="match status" value="1"/>
</dbReference>
<organism evidence="2 3">
    <name type="scientific">Bugula neritina</name>
    <name type="common">Brown bryozoan</name>
    <name type="synonym">Sertularia neritina</name>
    <dbReference type="NCBI Taxonomy" id="10212"/>
    <lineage>
        <taxon>Eukaryota</taxon>
        <taxon>Metazoa</taxon>
        <taxon>Spiralia</taxon>
        <taxon>Lophotrochozoa</taxon>
        <taxon>Bryozoa</taxon>
        <taxon>Gymnolaemata</taxon>
        <taxon>Cheilostomatida</taxon>
        <taxon>Flustrina</taxon>
        <taxon>Buguloidea</taxon>
        <taxon>Bugulidae</taxon>
        <taxon>Bugula</taxon>
    </lineage>
</organism>
<name>A0A7J7KIL2_BUGNE</name>
<sequence length="707" mass="80809">MKITLFLNHLKVIKHGMQALNSWLVNTERVLCSNELPEWRNETIADQHSSISLLENNIDHHGRVVTAVVNLCSVLQHDQDASQSQRDKQAVAAVRLILKDRWKTLCNKLVDKRQWLTDVASIWHQMRGHTQQVKDILSAYSREVQRAKTSYISVAMAESELSNYTEMLHEFTSKRDDLKLINRRYIYMNRRCMVDTSGMVKRAVDECNELWDKTYQCLQAVVRRLKHTCQVWKDYETSREDVLTELGALSLALKRNRELSGHVGQRLGDISPKINYLLKDGATYLLQRSSVTDAGRVETMVEELQTSVDTLRLELRPGTDEVTQVEAELESIISEQEVIDRELESPPLVSSPTPLPDSAVQQTSAAEEAQRRLNYIDQRIADAEKRAELNRKKKAASAANMSLAGKPLLQLSSLRHKPRSLSSSHLTLAPSADKRVADSTDSPFQRFMASRRTMGPICRRRAVPQITRTRSHSSDRQYRLRRDSSPLTRTSLAPGSTYSTQSAHSTISPVTRDELSSEQRTVLQKRQLEVDVRNLLSWLGEAEELSLRWAERVPGDLNSLGKLCAQYKDFYTRLQQQRSRVLSINIIASMDDSAGSELDSLNSRWEKIQEMMVRHRTHLQPRLVACKELERQIKKLSDSVTAIQLEVISEVSDVKSVESHLRRHYKAIKSHLSNLSPILAEYQPAEQLMDYLLIAEDKCKTLLKIED</sequence>
<dbReference type="InterPro" id="IPR002017">
    <property type="entry name" value="Spectrin_repeat"/>
</dbReference>
<reference evidence="2" key="1">
    <citation type="submission" date="2020-06" db="EMBL/GenBank/DDBJ databases">
        <title>Draft genome of Bugula neritina, a colonial animal packing powerful symbionts and potential medicines.</title>
        <authorList>
            <person name="Rayko M."/>
        </authorList>
    </citation>
    <scope>NUCLEOTIDE SEQUENCE [LARGE SCALE GENOMIC DNA]</scope>
    <source>
        <strain evidence="2">Kwan_BN1</strain>
    </source>
</reference>
<feature type="compositionally biased region" description="Basic and acidic residues" evidence="1">
    <location>
        <begin position="472"/>
        <end position="484"/>
    </location>
</feature>
<feature type="compositionally biased region" description="Polar residues" evidence="1">
    <location>
        <begin position="485"/>
        <end position="509"/>
    </location>
</feature>
<dbReference type="EMBL" id="VXIV02000476">
    <property type="protein sequence ID" value="KAF6038067.1"/>
    <property type="molecule type" value="Genomic_DNA"/>
</dbReference>
<proteinExistence type="predicted"/>
<dbReference type="OrthoDB" id="18853at2759"/>
<dbReference type="Proteomes" id="UP000593567">
    <property type="component" value="Unassembled WGS sequence"/>
</dbReference>
<keyword evidence="3" id="KW-1185">Reference proteome</keyword>
<accession>A0A7J7KIL2</accession>
<comment type="caution">
    <text evidence="2">The sequence shown here is derived from an EMBL/GenBank/DDBJ whole genome shotgun (WGS) entry which is preliminary data.</text>
</comment>
<dbReference type="AlphaFoldDB" id="A0A7J7KIL2"/>
<protein>
    <submittedName>
        <fullName evidence="2">Uncharacterized protein</fullName>
    </submittedName>
</protein>
<evidence type="ECO:0000256" key="1">
    <source>
        <dbReference type="SAM" id="MobiDB-lite"/>
    </source>
</evidence>
<evidence type="ECO:0000313" key="3">
    <source>
        <dbReference type="Proteomes" id="UP000593567"/>
    </source>
</evidence>
<dbReference type="SUPFAM" id="SSF46966">
    <property type="entry name" value="Spectrin repeat"/>
    <property type="match status" value="3"/>
</dbReference>
<dbReference type="InterPro" id="IPR018159">
    <property type="entry name" value="Spectrin/alpha-actinin"/>
</dbReference>
<feature type="region of interest" description="Disordered" evidence="1">
    <location>
        <begin position="421"/>
        <end position="513"/>
    </location>
</feature>